<protein>
    <submittedName>
        <fullName evidence="1">Uncharacterized protein</fullName>
    </submittedName>
</protein>
<dbReference type="EMBL" id="OX596112">
    <property type="protein sequence ID" value="CAN0406159.1"/>
    <property type="molecule type" value="Genomic_DNA"/>
</dbReference>
<organism evidence="1 2">
    <name type="scientific">Rangifer tarandus platyrhynchus</name>
    <name type="common">Svalbard reindeer</name>
    <dbReference type="NCBI Taxonomy" id="3082113"/>
    <lineage>
        <taxon>Eukaryota</taxon>
        <taxon>Metazoa</taxon>
        <taxon>Chordata</taxon>
        <taxon>Craniata</taxon>
        <taxon>Vertebrata</taxon>
        <taxon>Euteleostomi</taxon>
        <taxon>Mammalia</taxon>
        <taxon>Eutheria</taxon>
        <taxon>Laurasiatheria</taxon>
        <taxon>Artiodactyla</taxon>
        <taxon>Ruminantia</taxon>
        <taxon>Pecora</taxon>
        <taxon>Cervidae</taxon>
        <taxon>Odocoileinae</taxon>
        <taxon>Rangifer</taxon>
    </lineage>
</organism>
<accession>A0AC59ZFE3</accession>
<reference evidence="1" key="2">
    <citation type="submission" date="2025-03" db="EMBL/GenBank/DDBJ databases">
        <authorList>
            <consortium name="ELIXIR-Norway"/>
            <consortium name="Elixir Norway"/>
        </authorList>
    </citation>
    <scope>NUCLEOTIDE SEQUENCE</scope>
</reference>
<evidence type="ECO:0000313" key="2">
    <source>
        <dbReference type="Proteomes" id="UP001162501"/>
    </source>
</evidence>
<reference evidence="1" key="1">
    <citation type="submission" date="2023-05" db="EMBL/GenBank/DDBJ databases">
        <authorList>
            <consortium name="ELIXIR-Norway"/>
        </authorList>
    </citation>
    <scope>NUCLEOTIDE SEQUENCE</scope>
</reference>
<name>A0AC59ZFE3_RANTA</name>
<evidence type="ECO:0000313" key="1">
    <source>
        <dbReference type="EMBL" id="CAN0406159.1"/>
    </source>
</evidence>
<gene>
    <name evidence="1" type="ORF">MRATA1EN22A_LOCUS17880</name>
</gene>
<dbReference type="Proteomes" id="UP001162501">
    <property type="component" value="Chromosome 28"/>
</dbReference>
<sequence>MPFSRNPTEMCVALREHHLEVYPLPGDGTSSPITTLWVLTTTNLPPPCLPSSRATCLLPLPLPFSLLSAPLSWFSQQVPPAYPSLPAALLPTGFSEPRQWIFDNQLQSTSLKTVSEPPSSKNDTFLCEWIMWRPGNCGL</sequence>
<proteinExistence type="predicted"/>